<keyword evidence="1" id="KW-0808">Transferase</keyword>
<dbReference type="EMBL" id="JAWDGP010007897">
    <property type="protein sequence ID" value="KAK3701156.1"/>
    <property type="molecule type" value="Genomic_DNA"/>
</dbReference>
<evidence type="ECO:0000313" key="5">
    <source>
        <dbReference type="EMBL" id="KAK3701156.1"/>
    </source>
</evidence>
<feature type="region of interest" description="Disordered" evidence="4">
    <location>
        <begin position="47"/>
        <end position="89"/>
    </location>
</feature>
<feature type="region of interest" description="Disordered" evidence="4">
    <location>
        <begin position="149"/>
        <end position="214"/>
    </location>
</feature>
<dbReference type="GO" id="GO:0006400">
    <property type="term" value="P:tRNA modification"/>
    <property type="evidence" value="ECO:0007669"/>
    <property type="project" value="TreeGrafter"/>
</dbReference>
<protein>
    <recommendedName>
        <fullName evidence="7">tRNA dimethylallyltransferase, mitochondrial</fullName>
    </recommendedName>
</protein>
<comment type="caution">
    <text evidence="5">The sequence shown here is derived from an EMBL/GenBank/DDBJ whole genome shotgun (WGS) entry which is preliminary data.</text>
</comment>
<evidence type="ECO:0008006" key="7">
    <source>
        <dbReference type="Google" id="ProtNLM"/>
    </source>
</evidence>
<dbReference type="Proteomes" id="UP001283361">
    <property type="component" value="Unassembled WGS sequence"/>
</dbReference>
<reference evidence="5" key="1">
    <citation type="journal article" date="2023" name="G3 (Bethesda)">
        <title>A reference genome for the long-term kleptoplast-retaining sea slug Elysia crispata morphotype clarki.</title>
        <authorList>
            <person name="Eastman K.E."/>
            <person name="Pendleton A.L."/>
            <person name="Shaikh M.A."/>
            <person name="Suttiyut T."/>
            <person name="Ogas R."/>
            <person name="Tomko P."/>
            <person name="Gavelis G."/>
            <person name="Widhalm J.R."/>
            <person name="Wisecaver J.H."/>
        </authorList>
    </citation>
    <scope>NUCLEOTIDE SEQUENCE</scope>
    <source>
        <strain evidence="5">ECLA1</strain>
    </source>
</reference>
<name>A0AAE0XP88_9GAST</name>
<dbReference type="PANTHER" id="PTHR11088">
    <property type="entry name" value="TRNA DIMETHYLALLYLTRANSFERASE"/>
    <property type="match status" value="1"/>
</dbReference>
<dbReference type="GO" id="GO:0005739">
    <property type="term" value="C:mitochondrion"/>
    <property type="evidence" value="ECO:0007669"/>
    <property type="project" value="TreeGrafter"/>
</dbReference>
<evidence type="ECO:0000313" key="6">
    <source>
        <dbReference type="Proteomes" id="UP001283361"/>
    </source>
</evidence>
<feature type="compositionally biased region" description="Polar residues" evidence="4">
    <location>
        <begin position="226"/>
        <end position="240"/>
    </location>
</feature>
<proteinExistence type="predicted"/>
<keyword evidence="6" id="KW-1185">Reference proteome</keyword>
<evidence type="ECO:0000256" key="4">
    <source>
        <dbReference type="SAM" id="MobiDB-lite"/>
    </source>
</evidence>
<evidence type="ECO:0000256" key="1">
    <source>
        <dbReference type="ARBA" id="ARBA00022679"/>
    </source>
</evidence>
<accession>A0AAE0XP88</accession>
<feature type="region of interest" description="Disordered" evidence="4">
    <location>
        <begin position="226"/>
        <end position="258"/>
    </location>
</feature>
<dbReference type="PANTHER" id="PTHR11088:SF89">
    <property type="entry name" value="TRNA DIMETHYLALLYLTRANSFERASE"/>
    <property type="match status" value="1"/>
</dbReference>
<evidence type="ECO:0000256" key="2">
    <source>
        <dbReference type="ARBA" id="ARBA00022741"/>
    </source>
</evidence>
<dbReference type="GO" id="GO:0052381">
    <property type="term" value="F:tRNA dimethylallyltransferase activity"/>
    <property type="evidence" value="ECO:0007669"/>
    <property type="project" value="TreeGrafter"/>
</dbReference>
<dbReference type="InterPro" id="IPR039657">
    <property type="entry name" value="Dimethylallyltransferase"/>
</dbReference>
<dbReference type="GO" id="GO:0005524">
    <property type="term" value="F:ATP binding"/>
    <property type="evidence" value="ECO:0007669"/>
    <property type="project" value="UniProtKB-KW"/>
</dbReference>
<keyword evidence="3" id="KW-0067">ATP-binding</keyword>
<keyword evidence="2" id="KW-0547">Nucleotide-binding</keyword>
<dbReference type="Gene3D" id="1.10.287.890">
    <property type="entry name" value="Crystal structure of tRNA isopentenylpyrophosphate transferase (bh2366) domain"/>
    <property type="match status" value="1"/>
</dbReference>
<sequence>MPLSIASDLDNRTRRRGKLELDESDSPPIFIICRCALNFLETLGEQSSQEEGDTIHERGTQSELAKDNDRAVFYSPNKSSAKPSKLEVEDECNYAGLGPDSKRPKLDFSSSCSKEAVISVDAIKSSSESRDLKASTQSAQSMLKRMVPEMELSSSSTLSSSSSSKTPPPPPPSSSSKTPPSLLPPPPPSLSSLPTLNQPFTAYTNSASSTSSGPIYRTLDSQSYQSTIPCSSSGTATATKSPSCMDSNGSNSSSVSYEGSIEVSPGKLILDSCELTHSLGVNSVQSCVNSLGLLTPADDSPGSTSHIGSDGQRTLLSDLALLSASELYSRLQKVDPDTAARQHPNNTRKVLRALQVYYETGRTLSSLLEEQHKGQDGAKSGPLRFQDPCILWVKCGQPELDRRLDARVDTMLEKGLLAELEEFYEKAQRLHSGPRDGPDDKGYVYPHGILQMLGFKEFTNYLQLSPQRRATEEGKKLFKQGVDDLKMATRRYAKQQVRWITNRFCARPGPSVPPVFSVDSTDLSSWDQAVAQAIEVVRAYTQGKEPKLKTEPTQKKVDSSVVRQVCAVCGGRIFLHQHEWTGHLKSKKHRHNVKLAREREKLSATLSARESQLKDDKASPLQTSHIDNSTFGNLEIIEVDNAGMHTQGVI</sequence>
<gene>
    <name evidence="5" type="ORF">RRG08_029628</name>
</gene>
<dbReference type="Gene3D" id="1.10.20.140">
    <property type="match status" value="1"/>
</dbReference>
<dbReference type="Pfam" id="PF01715">
    <property type="entry name" value="IPPT"/>
    <property type="match status" value="1"/>
</dbReference>
<evidence type="ECO:0000256" key="3">
    <source>
        <dbReference type="ARBA" id="ARBA00022840"/>
    </source>
</evidence>
<feature type="compositionally biased region" description="Basic and acidic residues" evidence="4">
    <location>
        <begin position="53"/>
        <end position="70"/>
    </location>
</feature>
<dbReference type="AlphaFoldDB" id="A0AAE0XP88"/>
<organism evidence="5 6">
    <name type="scientific">Elysia crispata</name>
    <name type="common">lettuce slug</name>
    <dbReference type="NCBI Taxonomy" id="231223"/>
    <lineage>
        <taxon>Eukaryota</taxon>
        <taxon>Metazoa</taxon>
        <taxon>Spiralia</taxon>
        <taxon>Lophotrochozoa</taxon>
        <taxon>Mollusca</taxon>
        <taxon>Gastropoda</taxon>
        <taxon>Heterobranchia</taxon>
        <taxon>Euthyneura</taxon>
        <taxon>Panpulmonata</taxon>
        <taxon>Sacoglossa</taxon>
        <taxon>Placobranchoidea</taxon>
        <taxon>Plakobranchidae</taxon>
        <taxon>Elysia</taxon>
    </lineage>
</organism>
<feature type="compositionally biased region" description="Low complexity" evidence="4">
    <location>
        <begin position="241"/>
        <end position="258"/>
    </location>
</feature>
<feature type="compositionally biased region" description="Low complexity" evidence="4">
    <location>
        <begin position="190"/>
        <end position="212"/>
    </location>
</feature>
<feature type="compositionally biased region" description="Low complexity" evidence="4">
    <location>
        <begin position="152"/>
        <end position="165"/>
    </location>
</feature>